<keyword evidence="2" id="KW-1185">Reference proteome</keyword>
<organism evidence="1 2">
    <name type="scientific">Rhynchophorus ferrugineus</name>
    <name type="common">Red palm weevil</name>
    <name type="synonym">Curculio ferrugineus</name>
    <dbReference type="NCBI Taxonomy" id="354439"/>
    <lineage>
        <taxon>Eukaryota</taxon>
        <taxon>Metazoa</taxon>
        <taxon>Ecdysozoa</taxon>
        <taxon>Arthropoda</taxon>
        <taxon>Hexapoda</taxon>
        <taxon>Insecta</taxon>
        <taxon>Pterygota</taxon>
        <taxon>Neoptera</taxon>
        <taxon>Endopterygota</taxon>
        <taxon>Coleoptera</taxon>
        <taxon>Polyphaga</taxon>
        <taxon>Cucujiformia</taxon>
        <taxon>Curculionidae</taxon>
        <taxon>Dryophthorinae</taxon>
        <taxon>Rhynchophorus</taxon>
    </lineage>
</organism>
<dbReference type="Proteomes" id="UP000625711">
    <property type="component" value="Unassembled WGS sequence"/>
</dbReference>
<comment type="caution">
    <text evidence="1">The sequence shown here is derived from an EMBL/GenBank/DDBJ whole genome shotgun (WGS) entry which is preliminary data.</text>
</comment>
<dbReference type="EMBL" id="JAACXV010000267">
    <property type="protein sequence ID" value="KAF7280965.1"/>
    <property type="molecule type" value="Genomic_DNA"/>
</dbReference>
<reference evidence="1" key="1">
    <citation type="submission" date="2020-08" db="EMBL/GenBank/DDBJ databases">
        <title>Genome sequencing and assembly of the red palm weevil Rhynchophorus ferrugineus.</title>
        <authorList>
            <person name="Dias G.B."/>
            <person name="Bergman C.M."/>
            <person name="Manee M."/>
        </authorList>
    </citation>
    <scope>NUCLEOTIDE SEQUENCE</scope>
    <source>
        <strain evidence="1">AA-2017</strain>
        <tissue evidence="1">Whole larva</tissue>
    </source>
</reference>
<evidence type="ECO:0000313" key="2">
    <source>
        <dbReference type="Proteomes" id="UP000625711"/>
    </source>
</evidence>
<dbReference type="AlphaFoldDB" id="A0A834MI35"/>
<accession>A0A834MI35</accession>
<name>A0A834MI35_RHYFE</name>
<proteinExistence type="predicted"/>
<sequence length="112" mass="12243">MHGSALDPPGERPLCRRDLPNNAPSIGFVCQSVYARLWLDGTEIDGNDDGETDEGARRRGRGIAVGPIFDACFGGFAGEKRPETTRMMCNNDIANPYKVLATSNNIFKNIQI</sequence>
<protein>
    <submittedName>
        <fullName evidence="1">Uncharacterized protein</fullName>
    </submittedName>
</protein>
<evidence type="ECO:0000313" key="1">
    <source>
        <dbReference type="EMBL" id="KAF7280965.1"/>
    </source>
</evidence>
<gene>
    <name evidence="1" type="ORF">GWI33_005298</name>
</gene>